<protein>
    <submittedName>
        <fullName evidence="1">Uncharacterized protein</fullName>
    </submittedName>
</protein>
<keyword evidence="2" id="KW-1185">Reference proteome</keyword>
<organism evidence="1 2">
    <name type="scientific">Dactylosporangium roseum</name>
    <dbReference type="NCBI Taxonomy" id="47989"/>
    <lineage>
        <taxon>Bacteria</taxon>
        <taxon>Bacillati</taxon>
        <taxon>Actinomycetota</taxon>
        <taxon>Actinomycetes</taxon>
        <taxon>Micromonosporales</taxon>
        <taxon>Micromonosporaceae</taxon>
        <taxon>Dactylosporangium</taxon>
    </lineage>
</organism>
<sequence>MSADEQHSKAVRLATNAYHAALARDWHKAERVLKRLNEECTGEGLFTALKAWCDTFINHASDGGEVGRFRMVGWNVDTGAVNESEVRASVAWSRRLIAARAAMDLEAFNTVLQELNDIPDGFERGRYVAELLECVALTVNSLPRGYGRMGASS</sequence>
<reference evidence="1" key="1">
    <citation type="submission" date="2021-04" db="EMBL/GenBank/DDBJ databases">
        <title>Biosynthetic gene clusters of Dactylosporangioum roseum.</title>
        <authorList>
            <person name="Hartkoorn R.C."/>
            <person name="Beaudoing E."/>
            <person name="Hot D."/>
            <person name="Moureu S."/>
        </authorList>
    </citation>
    <scope>NUCLEOTIDE SEQUENCE</scope>
    <source>
        <strain evidence="1">NRRL B-16295</strain>
    </source>
</reference>
<gene>
    <name evidence="1" type="ORF">Drose_04460</name>
</gene>
<accession>A0ABY5Z9Q1</accession>
<dbReference type="Proteomes" id="UP001058271">
    <property type="component" value="Chromosome"/>
</dbReference>
<dbReference type="EMBL" id="CP073721">
    <property type="protein sequence ID" value="UWZ37542.1"/>
    <property type="molecule type" value="Genomic_DNA"/>
</dbReference>
<evidence type="ECO:0000313" key="1">
    <source>
        <dbReference type="EMBL" id="UWZ37542.1"/>
    </source>
</evidence>
<dbReference type="RefSeq" id="WP_260726899.1">
    <property type="nucleotide sequence ID" value="NZ_BAAABS010000070.1"/>
</dbReference>
<proteinExistence type="predicted"/>
<evidence type="ECO:0000313" key="2">
    <source>
        <dbReference type="Proteomes" id="UP001058271"/>
    </source>
</evidence>
<name>A0ABY5Z9Q1_9ACTN</name>